<name>A0A9Q1QJQ3_9CARY</name>
<dbReference type="OrthoDB" id="1739350at2759"/>
<sequence length="366" mass="40834">MPTSPNGATQPLIHPSMIRFGPFQPSAIGSNLPCQPPSLVGTLQVNPSTIGSNRPSQPPPVIGTSQVNPSTRSVPLHNQSHSTPVKVARDATQQEVYQEIGSTSQASRESPSNGNNDHEDLVRSSQNDQGNEEVIKGPILPRDVMNYKQGSKFVYPADKGFDKRVLKYVAKHFKQYKHGLKTDYFKPKEKTREDMCEIVPKGHSRDGWKRLVDYWCSKQHENEATSKIQERLLTSSPSKTQVEIENEVFDELMYEKENPKRPIDFGFKVDRSYVFGVKAILRKGGHTFLDNNMELKRVKEELASPKAMFLLMLKAVHNGKITDEFLDATEAALRMAGDQVPEQSSGNDLSNESMHTGPSTSASQVN</sequence>
<evidence type="ECO:0000313" key="2">
    <source>
        <dbReference type="EMBL" id="KAJ8444762.1"/>
    </source>
</evidence>
<dbReference type="AlphaFoldDB" id="A0A9Q1QJQ3"/>
<reference evidence="2" key="1">
    <citation type="submission" date="2022-04" db="EMBL/GenBank/DDBJ databases">
        <title>Carnegiea gigantea Genome sequencing and assembly v2.</title>
        <authorList>
            <person name="Copetti D."/>
            <person name="Sanderson M.J."/>
            <person name="Burquez A."/>
            <person name="Wojciechowski M.F."/>
        </authorList>
    </citation>
    <scope>NUCLEOTIDE SEQUENCE</scope>
    <source>
        <strain evidence="2">SGP5-SGP5p</strain>
        <tissue evidence="2">Aerial part</tissue>
    </source>
</reference>
<accession>A0A9Q1QJQ3</accession>
<comment type="caution">
    <text evidence="2">The sequence shown here is derived from an EMBL/GenBank/DDBJ whole genome shotgun (WGS) entry which is preliminary data.</text>
</comment>
<keyword evidence="3" id="KW-1185">Reference proteome</keyword>
<feature type="region of interest" description="Disordered" evidence="1">
    <location>
        <begin position="98"/>
        <end position="136"/>
    </location>
</feature>
<organism evidence="2 3">
    <name type="scientific">Carnegiea gigantea</name>
    <dbReference type="NCBI Taxonomy" id="171969"/>
    <lineage>
        <taxon>Eukaryota</taxon>
        <taxon>Viridiplantae</taxon>
        <taxon>Streptophyta</taxon>
        <taxon>Embryophyta</taxon>
        <taxon>Tracheophyta</taxon>
        <taxon>Spermatophyta</taxon>
        <taxon>Magnoliopsida</taxon>
        <taxon>eudicotyledons</taxon>
        <taxon>Gunneridae</taxon>
        <taxon>Pentapetalae</taxon>
        <taxon>Caryophyllales</taxon>
        <taxon>Cactineae</taxon>
        <taxon>Cactaceae</taxon>
        <taxon>Cactoideae</taxon>
        <taxon>Echinocereeae</taxon>
        <taxon>Carnegiea</taxon>
    </lineage>
</organism>
<protein>
    <submittedName>
        <fullName evidence="2">Uncharacterized protein</fullName>
    </submittedName>
</protein>
<feature type="compositionally biased region" description="Polar residues" evidence="1">
    <location>
        <begin position="41"/>
        <end position="55"/>
    </location>
</feature>
<dbReference type="EMBL" id="JAKOGI010000089">
    <property type="protein sequence ID" value="KAJ8444762.1"/>
    <property type="molecule type" value="Genomic_DNA"/>
</dbReference>
<evidence type="ECO:0000313" key="3">
    <source>
        <dbReference type="Proteomes" id="UP001153076"/>
    </source>
</evidence>
<feature type="compositionally biased region" description="Polar residues" evidence="1">
    <location>
        <begin position="98"/>
        <end position="115"/>
    </location>
</feature>
<feature type="region of interest" description="Disordered" evidence="1">
    <location>
        <begin position="39"/>
        <end position="86"/>
    </location>
</feature>
<feature type="compositionally biased region" description="Polar residues" evidence="1">
    <location>
        <begin position="63"/>
        <end position="83"/>
    </location>
</feature>
<feature type="region of interest" description="Disordered" evidence="1">
    <location>
        <begin position="337"/>
        <end position="366"/>
    </location>
</feature>
<dbReference type="Proteomes" id="UP001153076">
    <property type="component" value="Unassembled WGS sequence"/>
</dbReference>
<proteinExistence type="predicted"/>
<gene>
    <name evidence="2" type="ORF">Cgig2_011724</name>
</gene>
<evidence type="ECO:0000256" key="1">
    <source>
        <dbReference type="SAM" id="MobiDB-lite"/>
    </source>
</evidence>
<feature type="compositionally biased region" description="Polar residues" evidence="1">
    <location>
        <begin position="341"/>
        <end position="366"/>
    </location>
</feature>